<evidence type="ECO:0000256" key="5">
    <source>
        <dbReference type="ARBA" id="ARBA00023284"/>
    </source>
</evidence>
<dbReference type="PROSITE" id="PS51352">
    <property type="entry name" value="THIOREDOXIN_2"/>
    <property type="match status" value="1"/>
</dbReference>
<keyword evidence="5" id="KW-0676">Redox-active center</keyword>
<keyword evidence="9" id="KW-1185">Reference proteome</keyword>
<accession>A0ABM7X797</accession>
<reference evidence="9" key="1">
    <citation type="journal article" date="2022" name="Int. J. Syst. Evol. Microbiol.">
        <title>Anaeromyxobacter oryzae sp. nov., Anaeromyxobacter diazotrophicus sp. nov. and Anaeromyxobacter paludicola sp. nov., isolated from paddy soils.</title>
        <authorList>
            <person name="Itoh H."/>
            <person name="Xu Z."/>
            <person name="Mise K."/>
            <person name="Masuda Y."/>
            <person name="Ushijima N."/>
            <person name="Hayakawa C."/>
            <person name="Shiratori Y."/>
            <person name="Senoo K."/>
        </authorList>
    </citation>
    <scope>NUCLEOTIDE SEQUENCE [LARGE SCALE GENOMIC DNA]</scope>
    <source>
        <strain evidence="9">Red630</strain>
    </source>
</reference>
<dbReference type="PROSITE" id="PS51257">
    <property type="entry name" value="PROKAR_LIPOPROTEIN"/>
    <property type="match status" value="1"/>
</dbReference>
<evidence type="ECO:0000313" key="8">
    <source>
        <dbReference type="EMBL" id="BDG07683.1"/>
    </source>
</evidence>
<dbReference type="InterPro" id="IPR036249">
    <property type="entry name" value="Thioredoxin-like_sf"/>
</dbReference>
<dbReference type="PANTHER" id="PTHR13887">
    <property type="entry name" value="GLUTATHIONE S-TRANSFERASE KAPPA"/>
    <property type="match status" value="1"/>
</dbReference>
<evidence type="ECO:0000313" key="9">
    <source>
        <dbReference type="Proteomes" id="UP001162734"/>
    </source>
</evidence>
<gene>
    <name evidence="8" type="ORF">AMPC_07960</name>
</gene>
<dbReference type="Proteomes" id="UP001162734">
    <property type="component" value="Chromosome"/>
</dbReference>
<evidence type="ECO:0000259" key="7">
    <source>
        <dbReference type="PROSITE" id="PS51352"/>
    </source>
</evidence>
<evidence type="ECO:0000256" key="4">
    <source>
        <dbReference type="ARBA" id="ARBA00023157"/>
    </source>
</evidence>
<dbReference type="InterPro" id="IPR012336">
    <property type="entry name" value="Thioredoxin-like_fold"/>
</dbReference>
<organism evidence="8 9">
    <name type="scientific">Anaeromyxobacter paludicola</name>
    <dbReference type="NCBI Taxonomy" id="2918171"/>
    <lineage>
        <taxon>Bacteria</taxon>
        <taxon>Pseudomonadati</taxon>
        <taxon>Myxococcota</taxon>
        <taxon>Myxococcia</taxon>
        <taxon>Myxococcales</taxon>
        <taxon>Cystobacterineae</taxon>
        <taxon>Anaeromyxobacteraceae</taxon>
        <taxon>Anaeromyxobacter</taxon>
    </lineage>
</organism>
<evidence type="ECO:0000256" key="1">
    <source>
        <dbReference type="ARBA" id="ARBA00005791"/>
    </source>
</evidence>
<keyword evidence="2 6" id="KW-0732">Signal</keyword>
<protein>
    <recommendedName>
        <fullName evidence="7">Thioredoxin domain-containing protein</fullName>
    </recommendedName>
</protein>
<dbReference type="Gene3D" id="3.40.30.10">
    <property type="entry name" value="Glutaredoxin"/>
    <property type="match status" value="1"/>
</dbReference>
<comment type="similarity">
    <text evidence="1">Belongs to the thioredoxin family. DsbA subfamily.</text>
</comment>
<feature type="chain" id="PRO_5047202099" description="Thioredoxin domain-containing protein" evidence="6">
    <location>
        <begin position="25"/>
        <end position="218"/>
    </location>
</feature>
<feature type="domain" description="Thioredoxin" evidence="7">
    <location>
        <begin position="13"/>
        <end position="198"/>
    </location>
</feature>
<feature type="signal peptide" evidence="6">
    <location>
        <begin position="1"/>
        <end position="24"/>
    </location>
</feature>
<evidence type="ECO:0000256" key="3">
    <source>
        <dbReference type="ARBA" id="ARBA00023002"/>
    </source>
</evidence>
<dbReference type="SUPFAM" id="SSF52833">
    <property type="entry name" value="Thioredoxin-like"/>
    <property type="match status" value="1"/>
</dbReference>
<proteinExistence type="inferred from homology"/>
<dbReference type="PANTHER" id="PTHR13887:SF14">
    <property type="entry name" value="DISULFIDE BOND FORMATION PROTEIN D"/>
    <property type="match status" value="1"/>
</dbReference>
<keyword evidence="4" id="KW-1015">Disulfide bond</keyword>
<name>A0ABM7X797_9BACT</name>
<dbReference type="Pfam" id="PF13462">
    <property type="entry name" value="Thioredoxin_4"/>
    <property type="match status" value="1"/>
</dbReference>
<dbReference type="EMBL" id="AP025592">
    <property type="protein sequence ID" value="BDG07683.1"/>
    <property type="molecule type" value="Genomic_DNA"/>
</dbReference>
<keyword evidence="3" id="KW-0560">Oxidoreductase</keyword>
<sequence length="218" mass="22683">MSTPFRTIVLAALAAALAACGSTAATPSTLARVPVDGAPQRGPADAWVTVVEFADFQCPYCRAEEPVLDDILTSYGPYIRLAFKHYPLPQHANARPAAIAAQCAFEQGHFWELHDLLLQTALDDYALLADARQVAGLDVPTWQACLASAEAAAQVDADAALGASVGVPGTPTFVVNGELVVGAVPDAVLRAAVDRALAAAQASGIPAADYYRRAILGE</sequence>
<dbReference type="RefSeq" id="WP_248344532.1">
    <property type="nucleotide sequence ID" value="NZ_AP025592.1"/>
</dbReference>
<dbReference type="InterPro" id="IPR013766">
    <property type="entry name" value="Thioredoxin_domain"/>
</dbReference>
<evidence type="ECO:0000256" key="2">
    <source>
        <dbReference type="ARBA" id="ARBA00022729"/>
    </source>
</evidence>
<evidence type="ECO:0000256" key="6">
    <source>
        <dbReference type="SAM" id="SignalP"/>
    </source>
</evidence>